<protein>
    <submittedName>
        <fullName evidence="1">Uncharacterized protein</fullName>
    </submittedName>
</protein>
<comment type="caution">
    <text evidence="1">The sequence shown here is derived from an EMBL/GenBank/DDBJ whole genome shotgun (WGS) entry which is preliminary data.</text>
</comment>
<keyword evidence="2" id="KW-1185">Reference proteome</keyword>
<sequence>MPEPNRLATSSKKVIVTLHDGDVRFEMGPFDVDPRADGSIMIGGYIGDLADHREIPVRYDGELSIDIPMLGSIERAVGLPRDWSCKSYGNVWGFYLKFWITGGSGSALDALTARRGQLPDILTVPQRTFRRGPAGISLTALVVRLILVDVRGNAVVVGVQHTPAGTCSDFCYATPHAFDELPDVPMYEVPAGTPVIRLDRSTSDTRHRLDLLQMATGNGTTRLLRNAHQAGVVIEHTTAPAAPCGLTEDTAAVASTSPSLMAPSPTGT</sequence>
<gene>
    <name evidence="1" type="ORF">BCF44_122201</name>
</gene>
<organism evidence="1 2">
    <name type="scientific">Kutzneria buriramensis</name>
    <dbReference type="NCBI Taxonomy" id="1045776"/>
    <lineage>
        <taxon>Bacteria</taxon>
        <taxon>Bacillati</taxon>
        <taxon>Actinomycetota</taxon>
        <taxon>Actinomycetes</taxon>
        <taxon>Pseudonocardiales</taxon>
        <taxon>Pseudonocardiaceae</taxon>
        <taxon>Kutzneria</taxon>
    </lineage>
</organism>
<evidence type="ECO:0000313" key="2">
    <source>
        <dbReference type="Proteomes" id="UP000256269"/>
    </source>
</evidence>
<dbReference type="EMBL" id="QUNO01000022">
    <property type="protein sequence ID" value="REH31178.1"/>
    <property type="molecule type" value="Genomic_DNA"/>
</dbReference>
<accession>A0A3E0GWD6</accession>
<dbReference type="AlphaFoldDB" id="A0A3E0GWD6"/>
<dbReference type="Proteomes" id="UP000256269">
    <property type="component" value="Unassembled WGS sequence"/>
</dbReference>
<proteinExistence type="predicted"/>
<evidence type="ECO:0000313" key="1">
    <source>
        <dbReference type="EMBL" id="REH31178.1"/>
    </source>
</evidence>
<reference evidence="1 2" key="1">
    <citation type="submission" date="2018-08" db="EMBL/GenBank/DDBJ databases">
        <title>Genomic Encyclopedia of Archaeal and Bacterial Type Strains, Phase II (KMG-II): from individual species to whole genera.</title>
        <authorList>
            <person name="Goeker M."/>
        </authorList>
    </citation>
    <scope>NUCLEOTIDE SEQUENCE [LARGE SCALE GENOMIC DNA]</scope>
    <source>
        <strain evidence="1 2">DSM 45791</strain>
    </source>
</reference>
<name>A0A3E0GWD6_9PSEU</name>
<dbReference type="RefSeq" id="WP_116180988.1">
    <property type="nucleotide sequence ID" value="NZ_CP144376.1"/>
</dbReference>